<comment type="caution">
    <text evidence="6">The sequence shown here is derived from an EMBL/GenBank/DDBJ whole genome shotgun (WGS) entry which is preliminary data.</text>
</comment>
<dbReference type="Pfam" id="PF00106">
    <property type="entry name" value="adh_short"/>
    <property type="match status" value="1"/>
</dbReference>
<organism evidence="6 7">
    <name type="scientific">Mycolicibacterium hodleri</name>
    <dbReference type="NCBI Taxonomy" id="49897"/>
    <lineage>
        <taxon>Bacteria</taxon>
        <taxon>Bacillati</taxon>
        <taxon>Actinomycetota</taxon>
        <taxon>Actinomycetes</taxon>
        <taxon>Mycobacteriales</taxon>
        <taxon>Mycobacteriaceae</taxon>
        <taxon>Mycolicibacterium</taxon>
    </lineage>
</organism>
<keyword evidence="3" id="KW-0134">Cell wall</keyword>
<comment type="catalytic activity">
    <reaction evidence="5">
        <text>a (3R)-hydroxyacyl-[ACP] + NADP(+) = a 3-oxoacyl-[ACP] + NADPH + H(+)</text>
        <dbReference type="Rhea" id="RHEA:17397"/>
        <dbReference type="Rhea" id="RHEA-COMP:9916"/>
        <dbReference type="Rhea" id="RHEA-COMP:9945"/>
        <dbReference type="ChEBI" id="CHEBI:15378"/>
        <dbReference type="ChEBI" id="CHEBI:57783"/>
        <dbReference type="ChEBI" id="CHEBI:58349"/>
        <dbReference type="ChEBI" id="CHEBI:78776"/>
        <dbReference type="ChEBI" id="CHEBI:78827"/>
        <dbReference type="EC" id="1.1.1.100"/>
    </reaction>
    <physiologicalReaction direction="right-to-left" evidence="5">
        <dbReference type="Rhea" id="RHEA:17399"/>
    </physiologicalReaction>
</comment>
<evidence type="ECO:0000256" key="3">
    <source>
        <dbReference type="ARBA" id="ARBA00022512"/>
    </source>
</evidence>
<evidence type="ECO:0000256" key="1">
    <source>
        <dbReference type="ARBA" id="ARBA00004191"/>
    </source>
</evidence>
<dbReference type="Proteomes" id="UP000320095">
    <property type="component" value="Unassembled WGS sequence"/>
</dbReference>
<dbReference type="PANTHER" id="PTHR42879:SF2">
    <property type="entry name" value="3-OXOACYL-[ACYL-CARRIER-PROTEIN] REDUCTASE FABG"/>
    <property type="match status" value="1"/>
</dbReference>
<comment type="subcellular location">
    <subcellularLocation>
        <location evidence="1">Secreted</location>
        <location evidence="1">Cell wall</location>
    </subcellularLocation>
</comment>
<evidence type="ECO:0000256" key="2">
    <source>
        <dbReference type="ARBA" id="ARBA00006484"/>
    </source>
</evidence>
<accession>A0A502DY02</accession>
<evidence type="ECO:0000256" key="4">
    <source>
        <dbReference type="ARBA" id="ARBA00040781"/>
    </source>
</evidence>
<evidence type="ECO:0000313" key="6">
    <source>
        <dbReference type="EMBL" id="TPG29559.1"/>
    </source>
</evidence>
<dbReference type="GO" id="GO:0004316">
    <property type="term" value="F:3-oxoacyl-[acyl-carrier-protein] reductase (NADPH) activity"/>
    <property type="evidence" value="ECO:0007669"/>
    <property type="project" value="UniProtKB-EC"/>
</dbReference>
<dbReference type="PANTHER" id="PTHR42879">
    <property type="entry name" value="3-OXOACYL-(ACYL-CARRIER-PROTEIN) REDUCTASE"/>
    <property type="match status" value="1"/>
</dbReference>
<dbReference type="OrthoDB" id="4519349at2"/>
<name>A0A502DY02_9MYCO</name>
<comment type="similarity">
    <text evidence="2">Belongs to the short-chain dehydrogenases/reductases (SDR) family.</text>
</comment>
<reference evidence="6 7" key="1">
    <citation type="journal article" date="2019" name="Environ. Microbiol.">
        <title>Species interactions and distinct microbial communities in high Arctic permafrost affected cryosols are associated with the CH4 and CO2 gas fluxes.</title>
        <authorList>
            <person name="Altshuler I."/>
            <person name="Hamel J."/>
            <person name="Turney S."/>
            <person name="Magnuson E."/>
            <person name="Levesque R."/>
            <person name="Greer C."/>
            <person name="Whyte L.G."/>
        </authorList>
    </citation>
    <scope>NUCLEOTIDE SEQUENCE [LARGE SCALE GENOMIC DNA]</scope>
    <source>
        <strain evidence="6 7">S5.20</strain>
    </source>
</reference>
<dbReference type="AlphaFoldDB" id="A0A502DY02"/>
<evidence type="ECO:0000256" key="5">
    <source>
        <dbReference type="ARBA" id="ARBA00047400"/>
    </source>
</evidence>
<dbReference type="RefSeq" id="WP_140698039.1">
    <property type="nucleotide sequence ID" value="NZ_RCZG01000016.1"/>
</dbReference>
<dbReference type="SUPFAM" id="SSF51735">
    <property type="entry name" value="NAD(P)-binding Rossmann-fold domains"/>
    <property type="match status" value="1"/>
</dbReference>
<dbReference type="InterPro" id="IPR002347">
    <property type="entry name" value="SDR_fam"/>
</dbReference>
<keyword evidence="7" id="KW-1185">Reference proteome</keyword>
<dbReference type="Gene3D" id="3.40.50.720">
    <property type="entry name" value="NAD(P)-binding Rossmann-like Domain"/>
    <property type="match status" value="1"/>
</dbReference>
<protein>
    <recommendedName>
        <fullName evidence="4">3-oxoacyl-[acyl-carrier-protein] reductase MabA</fullName>
    </recommendedName>
</protein>
<dbReference type="PRINTS" id="PR00081">
    <property type="entry name" value="GDHRDH"/>
</dbReference>
<gene>
    <name evidence="6" type="ORF">EAH80_26405</name>
</gene>
<dbReference type="InterPro" id="IPR050259">
    <property type="entry name" value="SDR"/>
</dbReference>
<proteinExistence type="inferred from homology"/>
<keyword evidence="3" id="KW-0964">Secreted</keyword>
<dbReference type="CDD" id="cd05233">
    <property type="entry name" value="SDR_c"/>
    <property type="match status" value="1"/>
</dbReference>
<evidence type="ECO:0000313" key="7">
    <source>
        <dbReference type="Proteomes" id="UP000320095"/>
    </source>
</evidence>
<dbReference type="EMBL" id="RCZG01000016">
    <property type="protein sequence ID" value="TPG29559.1"/>
    <property type="molecule type" value="Genomic_DNA"/>
</dbReference>
<sequence length="274" mass="29113">MSGTPFELGGSVAVVTGATRGLGRAISRQLGGAGARVVLVGRSTQSDPHQVLPGTLEEVAAELRGLDVDVLSIRADLSTIDDARRVVEETLAWAGRCDALVCNASYTPAGTFLEVPASRWNLGWNVTVTSSVVLCQGFLPGMLERGMGRIIAVGSASAEYRTAPASDWARRPDGYGEPLLYGVSKAALERMIAGMHDEFGGRGVAFTNLRAGEMSSEAYHFMSKQLGMDGPTDQVHTPEEAARSVLWLLGQPESISGRIVDFGWLQEHGALAVR</sequence>
<dbReference type="InterPro" id="IPR036291">
    <property type="entry name" value="NAD(P)-bd_dom_sf"/>
</dbReference>